<accession>A0A1W5ZYS7</accession>
<dbReference type="Proteomes" id="UP000192527">
    <property type="component" value="Chromosome"/>
</dbReference>
<organism evidence="1 2">
    <name type="scientific">Halobacillus mangrovi</name>
    <dbReference type="NCBI Taxonomy" id="402384"/>
    <lineage>
        <taxon>Bacteria</taxon>
        <taxon>Bacillati</taxon>
        <taxon>Bacillota</taxon>
        <taxon>Bacilli</taxon>
        <taxon>Bacillales</taxon>
        <taxon>Bacillaceae</taxon>
        <taxon>Halobacillus</taxon>
    </lineage>
</organism>
<reference evidence="1 2" key="1">
    <citation type="submission" date="2017-04" db="EMBL/GenBank/DDBJ databases">
        <title>The whole genome sequencing and assembly of Halobacillus mangrovi strain.</title>
        <authorList>
            <person name="Lee S.-J."/>
            <person name="Park M.-K."/>
            <person name="Kim J.-Y."/>
            <person name="Lee Y.-J."/>
            <person name="Yi H."/>
            <person name="Bahn Y.-S."/>
            <person name="Kim J.F."/>
            <person name="Lee D.-W."/>
        </authorList>
    </citation>
    <scope>NUCLEOTIDE SEQUENCE [LARGE SCALE GENOMIC DNA]</scope>
    <source>
        <strain evidence="1 2">KTB 131</strain>
    </source>
</reference>
<evidence type="ECO:0008006" key="3">
    <source>
        <dbReference type="Google" id="ProtNLM"/>
    </source>
</evidence>
<dbReference type="InterPro" id="IPR019593">
    <property type="entry name" value="Spore_coat_protein_Z/Y"/>
</dbReference>
<dbReference type="STRING" id="402384.HM131_16970"/>
<dbReference type="KEGG" id="hmn:HM131_16970"/>
<dbReference type="EMBL" id="CP020772">
    <property type="protein sequence ID" value="ARI78423.1"/>
    <property type="molecule type" value="Genomic_DNA"/>
</dbReference>
<proteinExistence type="predicted"/>
<dbReference type="Pfam" id="PF10612">
    <property type="entry name" value="Spore-coat_CotZ"/>
    <property type="match status" value="1"/>
</dbReference>
<dbReference type="AlphaFoldDB" id="A0A1W5ZYS7"/>
<name>A0A1W5ZYS7_9BACI</name>
<sequence>MGSCSKGKGSECVRDTIKKIIAAQDEVAERDHCCDVSCERSIRDLLSPAGAGMGDTTIPFTLICKDCKPFIGSGARFANNMYQCLESPFFRAKKFVDDSKDCVKLELLIPINGGNSCSSRGKKGGVCDFLDMAPGFYETGVCITVDLDCFCGISCLSPTTPEPYPSQAPAHD</sequence>
<dbReference type="RefSeq" id="WP_085030882.1">
    <property type="nucleotide sequence ID" value="NZ_CP020772.1"/>
</dbReference>
<evidence type="ECO:0000313" key="1">
    <source>
        <dbReference type="EMBL" id="ARI78423.1"/>
    </source>
</evidence>
<keyword evidence="2" id="KW-1185">Reference proteome</keyword>
<evidence type="ECO:0000313" key="2">
    <source>
        <dbReference type="Proteomes" id="UP000192527"/>
    </source>
</evidence>
<dbReference type="OrthoDB" id="1655185at2"/>
<protein>
    <recommendedName>
        <fullName evidence="3">Spore coat protein</fullName>
    </recommendedName>
</protein>
<gene>
    <name evidence="1" type="ORF">HM131_16970</name>
</gene>